<accession>A0ABN1JWU6</accession>
<name>A0ABN1JWU6_9CLOT</name>
<dbReference type="EMBL" id="BAAACG010000019">
    <property type="protein sequence ID" value="GAA0748251.1"/>
    <property type="molecule type" value="Genomic_DNA"/>
</dbReference>
<sequence>MNKNELLEKIEKMINEDGLNIKELDREKLSTLYDDGILKNIYSLFKITKKELLSCNLSKEQTIKIYNDIQKSKNCKLDKFICASAIPNITYEEAYKVANEFGDFANLVIDMNNNNFKRLEKISNIKKETIENLKKHKQMLLNLFIYVHPESIVKDEEDKSKYKISITGFLNKDISYYENLLKECNCILREDVTEDVDYLLVGDLANPSKMMDAKKHNTKLISEQKLSELLQDIK</sequence>
<dbReference type="InterPro" id="IPR010994">
    <property type="entry name" value="RuvA_2-like"/>
</dbReference>
<feature type="domain" description="BRCT" evidence="1">
    <location>
        <begin position="161"/>
        <end position="228"/>
    </location>
</feature>
<keyword evidence="3" id="KW-1185">Reference proteome</keyword>
<protein>
    <submittedName>
        <fullName evidence="2">BRCT domain-containing protein</fullName>
    </submittedName>
</protein>
<reference evidence="2 3" key="1">
    <citation type="journal article" date="2019" name="Int. J. Syst. Evol. Microbiol.">
        <title>The Global Catalogue of Microorganisms (GCM) 10K type strain sequencing project: providing services to taxonomists for standard genome sequencing and annotation.</title>
        <authorList>
            <consortium name="The Broad Institute Genomics Platform"/>
            <consortium name="The Broad Institute Genome Sequencing Center for Infectious Disease"/>
            <person name="Wu L."/>
            <person name="Ma J."/>
        </authorList>
    </citation>
    <scope>NUCLEOTIDE SEQUENCE [LARGE SCALE GENOMIC DNA]</scope>
    <source>
        <strain evidence="2 3">JCM 1407</strain>
    </source>
</reference>
<dbReference type="InterPro" id="IPR036420">
    <property type="entry name" value="BRCT_dom_sf"/>
</dbReference>
<dbReference type="Proteomes" id="UP001501510">
    <property type="component" value="Unassembled WGS sequence"/>
</dbReference>
<comment type="caution">
    <text evidence="2">The sequence shown here is derived from an EMBL/GenBank/DDBJ whole genome shotgun (WGS) entry which is preliminary data.</text>
</comment>
<evidence type="ECO:0000313" key="3">
    <source>
        <dbReference type="Proteomes" id="UP001501510"/>
    </source>
</evidence>
<dbReference type="Gene3D" id="1.10.150.20">
    <property type="entry name" value="5' to 3' exonuclease, C-terminal subdomain"/>
    <property type="match status" value="1"/>
</dbReference>
<organism evidence="2 3">
    <name type="scientific">Clostridium oceanicum</name>
    <dbReference type="NCBI Taxonomy" id="1543"/>
    <lineage>
        <taxon>Bacteria</taxon>
        <taxon>Bacillati</taxon>
        <taxon>Bacillota</taxon>
        <taxon>Clostridia</taxon>
        <taxon>Eubacteriales</taxon>
        <taxon>Clostridiaceae</taxon>
        <taxon>Clostridium</taxon>
    </lineage>
</organism>
<proteinExistence type="predicted"/>
<dbReference type="Gene3D" id="3.40.50.10190">
    <property type="entry name" value="BRCT domain"/>
    <property type="match status" value="1"/>
</dbReference>
<dbReference type="SUPFAM" id="SSF52113">
    <property type="entry name" value="BRCT domain"/>
    <property type="match status" value="1"/>
</dbReference>
<dbReference type="Pfam" id="PF00533">
    <property type="entry name" value="BRCT"/>
    <property type="match status" value="1"/>
</dbReference>
<evidence type="ECO:0000313" key="2">
    <source>
        <dbReference type="EMBL" id="GAA0748251.1"/>
    </source>
</evidence>
<evidence type="ECO:0000259" key="1">
    <source>
        <dbReference type="Pfam" id="PF00533"/>
    </source>
</evidence>
<dbReference type="RefSeq" id="WP_343764449.1">
    <property type="nucleotide sequence ID" value="NZ_BAAACG010000019.1"/>
</dbReference>
<dbReference type="InterPro" id="IPR001357">
    <property type="entry name" value="BRCT_dom"/>
</dbReference>
<gene>
    <name evidence="2" type="ORF">GCM10008906_38350</name>
</gene>
<dbReference type="SUPFAM" id="SSF47781">
    <property type="entry name" value="RuvA domain 2-like"/>
    <property type="match status" value="1"/>
</dbReference>